<feature type="domain" description="Acyltransferase 3" evidence="4">
    <location>
        <begin position="8"/>
        <end position="328"/>
    </location>
</feature>
<protein>
    <recommendedName>
        <fullName evidence="4">Acyltransferase 3 domain-containing protein</fullName>
    </recommendedName>
</protein>
<feature type="transmembrane region" description="Helical" evidence="3">
    <location>
        <begin position="70"/>
        <end position="91"/>
    </location>
</feature>
<comment type="caution">
    <text evidence="5">The sequence shown here is derived from an EMBL/GenBank/DDBJ whole genome shotgun (WGS) entry which is preliminary data.</text>
</comment>
<evidence type="ECO:0000259" key="4">
    <source>
        <dbReference type="Pfam" id="PF01757"/>
    </source>
</evidence>
<keyword evidence="6" id="KW-1185">Reference proteome</keyword>
<feature type="transmembrane region" description="Helical" evidence="3">
    <location>
        <begin position="314"/>
        <end position="331"/>
    </location>
</feature>
<sequence length="360" mass="41677">MLKPLTSFRFFAALMVFMWHIGFLEKFQLGPVGVSFFFVLSGFILAANYHSKIEKLNTGNIKRFYIARLAKIYPVHVLTFFLATPLVLIGFHPKNLYLIKLGVISAINLFLLQSYIPGYTLDFNLVSWSLSAELLFYLLCPFIIWIFMKMKIKSTPKAVSLLTLVWLVAVYATIFSPISDIHLSWWFYNVFPFFRVLDFISGILLGLTYVYQTKRSTLKSSTFSVIEISALILLVVWIFLSPNITQTLRYSVYYIPVWCLLIYTFAFQRGVFSKAFSNSRLVYLGEISFSFYMVHDLVIRYLDFFVLGSVSRAFIAFVISISLSAVIYTYFEEPLRKRIRFGITTRRETIKSNAMPNPNA</sequence>
<keyword evidence="3" id="KW-1133">Transmembrane helix</keyword>
<evidence type="ECO:0000256" key="3">
    <source>
        <dbReference type="SAM" id="Phobius"/>
    </source>
</evidence>
<evidence type="ECO:0000313" key="5">
    <source>
        <dbReference type="EMBL" id="CAH1194839.1"/>
    </source>
</evidence>
<dbReference type="EMBL" id="CAKMMW010000002">
    <property type="protein sequence ID" value="CAH1194839.1"/>
    <property type="molecule type" value="Genomic_DNA"/>
</dbReference>
<gene>
    <name evidence="5" type="ORF">PAECIP111891_00529</name>
</gene>
<dbReference type="RefSeq" id="WP_236284381.1">
    <property type="nucleotide sequence ID" value="NZ_CAKMMW010000002.1"/>
</dbReference>
<feature type="transmembrane region" description="Helical" evidence="3">
    <location>
        <begin position="128"/>
        <end position="147"/>
    </location>
</feature>
<evidence type="ECO:0000256" key="1">
    <source>
        <dbReference type="ARBA" id="ARBA00004370"/>
    </source>
</evidence>
<keyword evidence="3" id="KW-0812">Transmembrane</keyword>
<feature type="transmembrane region" description="Helical" evidence="3">
    <location>
        <begin position="185"/>
        <end position="211"/>
    </location>
</feature>
<comment type="subcellular location">
    <subcellularLocation>
        <location evidence="1">Membrane</location>
    </subcellularLocation>
</comment>
<dbReference type="InterPro" id="IPR050879">
    <property type="entry name" value="Acyltransferase_3"/>
</dbReference>
<organism evidence="5 6">
    <name type="scientific">Paenibacillus allorhizoplanae</name>
    <dbReference type="NCBI Taxonomy" id="2905648"/>
    <lineage>
        <taxon>Bacteria</taxon>
        <taxon>Bacillati</taxon>
        <taxon>Bacillota</taxon>
        <taxon>Bacilli</taxon>
        <taxon>Bacillales</taxon>
        <taxon>Paenibacillaceae</taxon>
        <taxon>Paenibacillus</taxon>
    </lineage>
</organism>
<feature type="transmembrane region" description="Helical" evidence="3">
    <location>
        <begin position="281"/>
        <end position="302"/>
    </location>
</feature>
<dbReference type="PANTHER" id="PTHR23028">
    <property type="entry name" value="ACETYLTRANSFERASE"/>
    <property type="match status" value="1"/>
</dbReference>
<evidence type="ECO:0000256" key="2">
    <source>
        <dbReference type="ARBA" id="ARBA00007400"/>
    </source>
</evidence>
<dbReference type="Pfam" id="PF01757">
    <property type="entry name" value="Acyl_transf_3"/>
    <property type="match status" value="1"/>
</dbReference>
<accession>A0ABN8G0V9</accession>
<feature type="transmembrane region" description="Helical" evidence="3">
    <location>
        <begin position="223"/>
        <end position="240"/>
    </location>
</feature>
<feature type="transmembrane region" description="Helical" evidence="3">
    <location>
        <begin position="252"/>
        <end position="272"/>
    </location>
</feature>
<feature type="transmembrane region" description="Helical" evidence="3">
    <location>
        <begin position="6"/>
        <end position="24"/>
    </location>
</feature>
<reference evidence="5" key="1">
    <citation type="submission" date="2022-01" db="EMBL/GenBank/DDBJ databases">
        <authorList>
            <person name="Criscuolo A."/>
        </authorList>
    </citation>
    <scope>NUCLEOTIDE SEQUENCE</scope>
    <source>
        <strain evidence="5">CIP111891</strain>
    </source>
</reference>
<comment type="similarity">
    <text evidence="2">Belongs to the acyltransferase 3 family.</text>
</comment>
<feature type="transmembrane region" description="Helical" evidence="3">
    <location>
        <begin position="159"/>
        <end position="179"/>
    </location>
</feature>
<proteinExistence type="inferred from homology"/>
<keyword evidence="3" id="KW-0472">Membrane</keyword>
<evidence type="ECO:0000313" key="6">
    <source>
        <dbReference type="Proteomes" id="UP000838821"/>
    </source>
</evidence>
<feature type="transmembrane region" description="Helical" evidence="3">
    <location>
        <begin position="31"/>
        <end position="50"/>
    </location>
</feature>
<name>A0ABN8G0V9_9BACL</name>
<dbReference type="PANTHER" id="PTHR23028:SF53">
    <property type="entry name" value="ACYL_TRANSF_3 DOMAIN-CONTAINING PROTEIN"/>
    <property type="match status" value="1"/>
</dbReference>
<dbReference type="Proteomes" id="UP000838821">
    <property type="component" value="Unassembled WGS sequence"/>
</dbReference>
<dbReference type="InterPro" id="IPR002656">
    <property type="entry name" value="Acyl_transf_3_dom"/>
</dbReference>